<name>A0AAF0F1L4_9BASI</name>
<keyword evidence="11 14" id="KW-0505">Motor protein</keyword>
<dbReference type="GO" id="GO:0030659">
    <property type="term" value="C:cytoplasmic vesicle membrane"/>
    <property type="evidence" value="ECO:0007669"/>
    <property type="project" value="UniProtKB-SubCell"/>
</dbReference>
<evidence type="ECO:0000256" key="2">
    <source>
        <dbReference type="ARBA" id="ARBA00004651"/>
    </source>
</evidence>
<evidence type="ECO:0000313" key="20">
    <source>
        <dbReference type="EMBL" id="WFD38754.1"/>
    </source>
</evidence>
<keyword evidence="4" id="KW-1003">Cell membrane</keyword>
<feature type="compositionally biased region" description="Polar residues" evidence="15">
    <location>
        <begin position="1765"/>
        <end position="1782"/>
    </location>
</feature>
<keyword evidence="7 16" id="KW-0812">Transmembrane</keyword>
<feature type="domain" description="DEK-C" evidence="19">
    <location>
        <begin position="1857"/>
        <end position="1914"/>
    </location>
</feature>
<dbReference type="Gene3D" id="1.10.10.820">
    <property type="match status" value="1"/>
</dbReference>
<dbReference type="EMBL" id="CP119959">
    <property type="protein sequence ID" value="WFD38754.1"/>
    <property type="molecule type" value="Genomic_DNA"/>
</dbReference>
<dbReference type="RefSeq" id="XP_060121651.1">
    <property type="nucleotide sequence ID" value="XM_060265668.1"/>
</dbReference>
<dbReference type="PANTHER" id="PTHR22914:SF13">
    <property type="entry name" value="CHITIN SYNTHASE"/>
    <property type="match status" value="1"/>
</dbReference>
<feature type="transmembrane region" description="Helical" evidence="16">
    <location>
        <begin position="935"/>
        <end position="954"/>
    </location>
</feature>
<evidence type="ECO:0000256" key="3">
    <source>
        <dbReference type="ARBA" id="ARBA00012543"/>
    </source>
</evidence>
<dbReference type="GO" id="GO:0006031">
    <property type="term" value="P:chitin biosynthetic process"/>
    <property type="evidence" value="ECO:0007669"/>
    <property type="project" value="TreeGrafter"/>
</dbReference>
<keyword evidence="14" id="KW-0547">Nucleotide-binding</keyword>
<dbReference type="GO" id="GO:0031505">
    <property type="term" value="P:fungal-type cell wall organization"/>
    <property type="evidence" value="ECO:0007669"/>
    <property type="project" value="TreeGrafter"/>
</dbReference>
<evidence type="ECO:0000256" key="15">
    <source>
        <dbReference type="SAM" id="MobiDB-lite"/>
    </source>
</evidence>
<evidence type="ECO:0000256" key="16">
    <source>
        <dbReference type="SAM" id="Phobius"/>
    </source>
</evidence>
<organism evidence="20 21">
    <name type="scientific">Malassezia japonica</name>
    <dbReference type="NCBI Taxonomy" id="223818"/>
    <lineage>
        <taxon>Eukaryota</taxon>
        <taxon>Fungi</taxon>
        <taxon>Dikarya</taxon>
        <taxon>Basidiomycota</taxon>
        <taxon>Ustilaginomycotina</taxon>
        <taxon>Malasseziomycetes</taxon>
        <taxon>Malasseziales</taxon>
        <taxon>Malasseziaceae</taxon>
        <taxon>Malassezia</taxon>
    </lineage>
</organism>
<dbReference type="PRINTS" id="PR00193">
    <property type="entry name" value="MYOSINHEAVY"/>
</dbReference>
<keyword evidence="5 20" id="KW-0328">Glycosyltransferase</keyword>
<dbReference type="Pfam" id="PF00063">
    <property type="entry name" value="Myosin_head"/>
    <property type="match status" value="2"/>
</dbReference>
<dbReference type="Gene3D" id="3.10.120.10">
    <property type="entry name" value="Cytochrome b5-like heme/steroid binding domain"/>
    <property type="match status" value="1"/>
</dbReference>
<keyword evidence="14" id="KW-0009">Actin-binding</keyword>
<dbReference type="InterPro" id="IPR001609">
    <property type="entry name" value="Myosin_head_motor_dom-like"/>
</dbReference>
<reference evidence="20" key="1">
    <citation type="submission" date="2023-03" db="EMBL/GenBank/DDBJ databases">
        <title>Mating type loci evolution in Malassezia.</title>
        <authorList>
            <person name="Coelho M.A."/>
        </authorList>
    </citation>
    <scope>NUCLEOTIDE SEQUENCE</scope>
    <source>
        <strain evidence="20">CBS 9431</strain>
    </source>
</reference>
<dbReference type="Gene3D" id="3.40.850.10">
    <property type="entry name" value="Kinesin motor domain"/>
    <property type="match status" value="1"/>
</dbReference>
<dbReference type="InterPro" id="IPR001199">
    <property type="entry name" value="Cyt_B5-like_heme/steroid-bd"/>
</dbReference>
<feature type="transmembrane region" description="Helical" evidence="16">
    <location>
        <begin position="1589"/>
        <end position="1610"/>
    </location>
</feature>
<evidence type="ECO:0000256" key="14">
    <source>
        <dbReference type="PROSITE-ProRule" id="PRU00782"/>
    </source>
</evidence>
<feature type="transmembrane region" description="Helical" evidence="16">
    <location>
        <begin position="1622"/>
        <end position="1643"/>
    </location>
</feature>
<evidence type="ECO:0000259" key="19">
    <source>
        <dbReference type="PROSITE" id="PS51998"/>
    </source>
</evidence>
<feature type="domain" description="Myosin motor" evidence="18">
    <location>
        <begin position="13"/>
        <end position="744"/>
    </location>
</feature>
<feature type="region of interest" description="Disordered" evidence="15">
    <location>
        <begin position="1838"/>
        <end position="1859"/>
    </location>
</feature>
<dbReference type="PROSITE" id="PS51456">
    <property type="entry name" value="MYOSIN_MOTOR"/>
    <property type="match status" value="1"/>
</dbReference>
<dbReference type="PROSITE" id="PS51998">
    <property type="entry name" value="DEK_C"/>
    <property type="match status" value="1"/>
</dbReference>
<keyword evidence="13" id="KW-0968">Cytoplasmic vesicle</keyword>
<dbReference type="Gene3D" id="1.10.10.60">
    <property type="entry name" value="Homeodomain-like"/>
    <property type="match status" value="1"/>
</dbReference>
<dbReference type="InterPro" id="IPR036961">
    <property type="entry name" value="Kinesin_motor_dom_sf"/>
</dbReference>
<keyword evidence="12" id="KW-0325">Glycoprotein</keyword>
<dbReference type="Gene3D" id="1.20.120.720">
    <property type="entry name" value="Myosin VI head, motor domain, U50 subdomain"/>
    <property type="match status" value="1"/>
</dbReference>
<sequence>MAQGESETPADLAALALAAGNSSVSDAAVAAVLSERLGNAMPYTWASATTLVAANPFREQDAMDAEAAEHASVYHDLAAIAPHPCALAARAYHKMLRTQHSQAILYHGMSDSGKSHAMQLITEHLLALAASNTPQETHIADQVRCAQHVLGAFGTARTSHSERSSRHATYLELHFSGEGRLAGAKVLAFGLDKHRLHDVAPGERVFAIFYQLLAGATRDERAAYQLDETPSPRLLPPGAPPSREDARACDWTRSALAALGLKEKHVQGIFRVLAALLHLSDVQFSEPAGEGQAAHVATQPALQRAADVLQVRVGDLAQSLVMDTRYIGNERVTKMLDVRNSNRQRDALVQNLYAVLFAFVVEVVNQKLAPHGAQPLHLVQLDTPGFVARSDAGKPNPAHFDDLMKNYMAELLRHVDLRSVLDADAPRNVSLAADGMTVPPTARWTDIMRLLRGGNVPLDADAPPPDGLLGDYERAFRHVLDGTRRESDDRAMVADMDRHCDERAFSPSDPRRGTLSFDINHTFGPCAYSVAQHQRSELDLLPTQQYQLLRTSQSTFITRLFAGPGMAIESHLSDRQVVLRAQVASRPLRRPTPLQARITHWDDAHVQGVSHQLDAALLALARMVHSTDTVWRVLCIRSNDLSQPNAFDTKRVARQVKALAIPQLLAHAQHSYIEPMSLEVFCARYHPLLQATLGEAVMAAADARGVLLEFAYAKGWAEPSEMMLGRSQVCLSYYAWYELEDGVRAVRGEKSVAQPVKKRRAALGASRQDAQPRYSAYSSEATNYGASYDGHQGYDAAYAGQAQGYDPAYAAQAQHYDAHGHLVEPAYQEPSMMQASASDVSLLKNETAPYSDDPHAHAHYPPDPIPLTSWAPADAPLEKDALLQPTEVEEVPVTPLRRWWVRLTWLLTWFIPNSVLSSVGGMTRPDVRMAWREKITICALIFFLCSLVIFYIVGVGRLLCPDFNKAWTEGQLGEHSTSKSFYVAVQGSVYDITKFYKMDHSDLPATPVTEDVMMELAGQDLTPYFPVPLAAGCQGLVDDGSLQLSQSENLTGSIGQAMHISGDAQPYKNTKLDSPTWYFNRFLPKMKQYYKGYFVFDPKQISTDGSWRKWATVDGKVYDLTNYLYTQQLHQGDDKYSFLDDDMVDLFDAQAGGDVSDDFKKTLQGMSPDRRKQTQNCFDNVFYVGKSDFRVTPKCVVQNYLLLSFSILIFLTIFSKFVSALQLVRRPTPEQQDRFVICHVPCYTEDEDSLRKTIDSLAVQEYDNKRKLLFIVCDGMITGSGNDRPTPRIVLDILGVDAKVDPEPLPFKSVAEGSKQLNYGKVYSGLYECEGNVVPYVVVVKVGRPSEQSRPGNRGKRDTQVLLMRYLNRVHFDSPMSPLELELYHHMKNVIGIDPSFYEYILMVDADTGIAADGMNRLVSAAVNDHSIIAVCGETLLENADQSWWTMVQVYEYYISHNLAKAFESLFGSVTCLPGCFSMYRIRSADKGHPLFISNRIIDDYSENRVDTLHKKNLLSLGEDRYLTTLLLKHFPAFRTKFRADASAMTAAPDKFSVLLSQRRRWINSTVHNLAELMMMDGLCGFCLFSMRFIVFIDLLGTIILPATAVYMVYLIVTVATGNGPIPIIAIVMIAAVYGLQAIIFLLKRQWQYIGWMVIYMIAFPLYAFLLPIYSFWHMDDFSWGNTRIVVGEKGNKKVVAGTDDEPYDDSMIPRKRFTEYQQEILAAGDAPRDTLLYEPSREARMMTPDPEYADYFQHTNLLEKAKGQRQSLASSQGPRDSMTPSMYTAPHPMSMYGMPPTMSMYGMPPTMSMYGMPPMGMPPPMYGMPPWNTPTMRPMSGASAAYPSGHSVLPEDPTHDPSDEQLRAAIRSYLAAQPSLMNVTKRDVREALATSMPNADLTSRRTKINMMIDELLSGG</sequence>
<feature type="transmembrane region" description="Helical" evidence="16">
    <location>
        <begin position="1200"/>
        <end position="1224"/>
    </location>
</feature>
<dbReference type="Gene3D" id="1.20.58.530">
    <property type="match status" value="1"/>
</dbReference>
<evidence type="ECO:0000259" key="18">
    <source>
        <dbReference type="PROSITE" id="PS51456"/>
    </source>
</evidence>
<feature type="region of interest" description="Disordered" evidence="15">
    <location>
        <begin position="1763"/>
        <end position="1782"/>
    </location>
</feature>
<comment type="caution">
    <text evidence="14">Lacks conserved residue(s) required for the propagation of feature annotation.</text>
</comment>
<dbReference type="PROSITE" id="PS50255">
    <property type="entry name" value="CYTOCHROME_B5_2"/>
    <property type="match status" value="1"/>
</dbReference>
<evidence type="ECO:0000256" key="10">
    <source>
        <dbReference type="ARBA" id="ARBA00023136"/>
    </source>
</evidence>
<dbReference type="SMART" id="SM01117">
    <property type="entry name" value="Cyt-b5"/>
    <property type="match status" value="2"/>
</dbReference>
<evidence type="ECO:0000256" key="1">
    <source>
        <dbReference type="ARBA" id="ARBA00004439"/>
    </source>
</evidence>
<accession>A0AAF0F1L4</accession>
<dbReference type="GeneID" id="85225367"/>
<gene>
    <name evidence="20" type="ORF">MJAP1_001718</name>
</gene>
<dbReference type="Proteomes" id="UP001217754">
    <property type="component" value="Chromosome 2"/>
</dbReference>
<dbReference type="PANTHER" id="PTHR22914">
    <property type="entry name" value="CHITIN SYNTHASE"/>
    <property type="match status" value="1"/>
</dbReference>
<dbReference type="InterPro" id="IPR029044">
    <property type="entry name" value="Nucleotide-diphossugar_trans"/>
</dbReference>
<dbReference type="SUPFAM" id="SSF55856">
    <property type="entry name" value="Cytochrome b5-like heme/steroid binding domain"/>
    <property type="match status" value="1"/>
</dbReference>
<dbReference type="GO" id="GO:0005886">
    <property type="term" value="C:plasma membrane"/>
    <property type="evidence" value="ECO:0007669"/>
    <property type="project" value="UniProtKB-SubCell"/>
</dbReference>
<dbReference type="Pfam" id="PF03142">
    <property type="entry name" value="Chitin_synth_2"/>
    <property type="match status" value="1"/>
</dbReference>
<feature type="transmembrane region" description="Helical" evidence="16">
    <location>
        <begin position="1650"/>
        <end position="1673"/>
    </location>
</feature>
<evidence type="ECO:0000256" key="6">
    <source>
        <dbReference type="ARBA" id="ARBA00022679"/>
    </source>
</evidence>
<dbReference type="EC" id="2.4.1.16" evidence="3"/>
<dbReference type="InterPro" id="IPR036400">
    <property type="entry name" value="Cyt_B5-like_heme/steroid_sf"/>
</dbReference>
<dbReference type="InterPro" id="IPR027417">
    <property type="entry name" value="P-loop_NTPase"/>
</dbReference>
<evidence type="ECO:0000256" key="8">
    <source>
        <dbReference type="ARBA" id="ARBA00022989"/>
    </source>
</evidence>
<dbReference type="GO" id="GO:0003774">
    <property type="term" value="F:cytoskeletal motor activity"/>
    <property type="evidence" value="ECO:0007669"/>
    <property type="project" value="UniProtKB-UniRule"/>
</dbReference>
<dbReference type="Pfam" id="PF00173">
    <property type="entry name" value="Cyt-b5"/>
    <property type="match status" value="1"/>
</dbReference>
<evidence type="ECO:0000256" key="7">
    <source>
        <dbReference type="ARBA" id="ARBA00022692"/>
    </source>
</evidence>
<keyword evidence="9 14" id="KW-0518">Myosin</keyword>
<feature type="domain" description="Cytochrome b5 heme-binding" evidence="17">
    <location>
        <begin position="964"/>
        <end position="1025"/>
    </location>
</feature>
<protein>
    <recommendedName>
        <fullName evidence="3">chitin synthase</fullName>
        <ecNumber evidence="3">2.4.1.16</ecNumber>
    </recommendedName>
</protein>
<proteinExistence type="inferred from homology"/>
<dbReference type="SMART" id="SM00242">
    <property type="entry name" value="MYSc"/>
    <property type="match status" value="1"/>
</dbReference>
<dbReference type="InterPro" id="IPR014876">
    <property type="entry name" value="DEK_C"/>
</dbReference>
<evidence type="ECO:0000256" key="11">
    <source>
        <dbReference type="ARBA" id="ARBA00023175"/>
    </source>
</evidence>
<dbReference type="GO" id="GO:0016459">
    <property type="term" value="C:myosin complex"/>
    <property type="evidence" value="ECO:0007669"/>
    <property type="project" value="UniProtKB-KW"/>
</dbReference>
<evidence type="ECO:0000313" key="21">
    <source>
        <dbReference type="Proteomes" id="UP001217754"/>
    </source>
</evidence>
<keyword evidence="10 16" id="KW-0472">Membrane</keyword>
<dbReference type="GO" id="GO:0004100">
    <property type="term" value="F:chitin synthase activity"/>
    <property type="evidence" value="ECO:0007669"/>
    <property type="project" value="UniProtKB-EC"/>
</dbReference>
<feature type="binding site" evidence="14">
    <location>
        <begin position="108"/>
        <end position="115"/>
    </location>
    <ligand>
        <name>ATP</name>
        <dbReference type="ChEBI" id="CHEBI:30616"/>
    </ligand>
</feature>
<comment type="similarity">
    <text evidence="14">Belongs to the TRAFAC class myosin-kinesin ATPase superfamily. Myosin family.</text>
</comment>
<keyword evidence="8 16" id="KW-1133">Transmembrane helix</keyword>
<keyword evidence="14" id="KW-0067">ATP-binding</keyword>
<keyword evidence="21" id="KW-1185">Reference proteome</keyword>
<dbReference type="SUPFAM" id="SSF52540">
    <property type="entry name" value="P-loop containing nucleoside triphosphate hydrolases"/>
    <property type="match status" value="1"/>
</dbReference>
<dbReference type="SUPFAM" id="SSF53448">
    <property type="entry name" value="Nucleotide-diphospho-sugar transferases"/>
    <property type="match status" value="1"/>
</dbReference>
<evidence type="ECO:0000256" key="12">
    <source>
        <dbReference type="ARBA" id="ARBA00023180"/>
    </source>
</evidence>
<evidence type="ECO:0000256" key="4">
    <source>
        <dbReference type="ARBA" id="ARBA00022475"/>
    </source>
</evidence>
<comment type="subcellular location">
    <subcellularLocation>
        <location evidence="2">Cell membrane</location>
        <topology evidence="2">Multi-pass membrane protein</topology>
    </subcellularLocation>
    <subcellularLocation>
        <location evidence="1">Cytoplasmic vesicle membrane</location>
        <topology evidence="1">Multi-pass membrane protein</topology>
    </subcellularLocation>
</comment>
<keyword evidence="6 20" id="KW-0808">Transferase</keyword>
<evidence type="ECO:0000259" key="17">
    <source>
        <dbReference type="PROSITE" id="PS50255"/>
    </source>
</evidence>
<dbReference type="GO" id="GO:0005524">
    <property type="term" value="F:ATP binding"/>
    <property type="evidence" value="ECO:0007669"/>
    <property type="project" value="UniProtKB-UniRule"/>
</dbReference>
<evidence type="ECO:0000256" key="5">
    <source>
        <dbReference type="ARBA" id="ARBA00022676"/>
    </source>
</evidence>
<dbReference type="GO" id="GO:0003779">
    <property type="term" value="F:actin binding"/>
    <property type="evidence" value="ECO:0007669"/>
    <property type="project" value="UniProtKB-KW"/>
</dbReference>
<feature type="transmembrane region" description="Helical" evidence="16">
    <location>
        <begin position="899"/>
        <end position="923"/>
    </location>
</feature>
<evidence type="ECO:0000256" key="9">
    <source>
        <dbReference type="ARBA" id="ARBA00023123"/>
    </source>
</evidence>
<dbReference type="SUPFAM" id="SSF109715">
    <property type="entry name" value="DEK C-terminal domain"/>
    <property type="match status" value="1"/>
</dbReference>
<dbReference type="InterPro" id="IPR004835">
    <property type="entry name" value="Chitin_synth"/>
</dbReference>
<dbReference type="GO" id="GO:0030428">
    <property type="term" value="C:cell septum"/>
    <property type="evidence" value="ECO:0007669"/>
    <property type="project" value="TreeGrafter"/>
</dbReference>
<dbReference type="Pfam" id="PF08766">
    <property type="entry name" value="DEK_C"/>
    <property type="match status" value="1"/>
</dbReference>
<evidence type="ECO:0000256" key="13">
    <source>
        <dbReference type="ARBA" id="ARBA00023329"/>
    </source>
</evidence>